<dbReference type="Proteomes" id="UP001143328">
    <property type="component" value="Unassembled WGS sequence"/>
</dbReference>
<evidence type="ECO:0000313" key="3">
    <source>
        <dbReference type="Proteomes" id="UP001143328"/>
    </source>
</evidence>
<evidence type="ECO:0008006" key="4">
    <source>
        <dbReference type="Google" id="ProtNLM"/>
    </source>
</evidence>
<reference evidence="2" key="2">
    <citation type="submission" date="2023-01" db="EMBL/GenBank/DDBJ databases">
        <authorList>
            <person name="Sun Q."/>
            <person name="Evtushenko L."/>
        </authorList>
    </citation>
    <scope>NUCLEOTIDE SEQUENCE</scope>
    <source>
        <strain evidence="2">VKM B-2935</strain>
    </source>
</reference>
<keyword evidence="1" id="KW-0812">Transmembrane</keyword>
<feature type="transmembrane region" description="Helical" evidence="1">
    <location>
        <begin position="12"/>
        <end position="35"/>
    </location>
</feature>
<evidence type="ECO:0000256" key="1">
    <source>
        <dbReference type="SAM" id="Phobius"/>
    </source>
</evidence>
<dbReference type="EMBL" id="BSFN01000002">
    <property type="protein sequence ID" value="GLK88067.1"/>
    <property type="molecule type" value="Genomic_DNA"/>
</dbReference>
<feature type="transmembrane region" description="Helical" evidence="1">
    <location>
        <begin position="47"/>
        <end position="69"/>
    </location>
</feature>
<keyword evidence="3" id="KW-1185">Reference proteome</keyword>
<comment type="caution">
    <text evidence="2">The sequence shown here is derived from an EMBL/GenBank/DDBJ whole genome shotgun (WGS) entry which is preliminary data.</text>
</comment>
<proteinExistence type="predicted"/>
<dbReference type="AlphaFoldDB" id="A0A9W6K3G1"/>
<protein>
    <recommendedName>
        <fullName evidence="4">Lipoprotein</fullName>
    </recommendedName>
</protein>
<evidence type="ECO:0000313" key="2">
    <source>
        <dbReference type="EMBL" id="GLK88067.1"/>
    </source>
</evidence>
<reference evidence="2" key="1">
    <citation type="journal article" date="2014" name="Int. J. Syst. Evol. Microbiol.">
        <title>Complete genome sequence of Corynebacterium casei LMG S-19264T (=DSM 44701T), isolated from a smear-ripened cheese.</title>
        <authorList>
            <consortium name="US DOE Joint Genome Institute (JGI-PGF)"/>
            <person name="Walter F."/>
            <person name="Albersmeier A."/>
            <person name="Kalinowski J."/>
            <person name="Ruckert C."/>
        </authorList>
    </citation>
    <scope>NUCLEOTIDE SEQUENCE</scope>
    <source>
        <strain evidence="2">VKM B-2935</strain>
    </source>
</reference>
<gene>
    <name evidence="2" type="ORF">GCM10017655_11290</name>
</gene>
<keyword evidence="1" id="KW-1133">Transmembrane helix</keyword>
<keyword evidence="1" id="KW-0472">Membrane</keyword>
<feature type="transmembrane region" description="Helical" evidence="1">
    <location>
        <begin position="124"/>
        <end position="142"/>
    </location>
</feature>
<accession>A0A9W6K3G1</accession>
<sequence>MTWQQRLYQEILISLFLGCVPLLVAYGCGGGELLIEVVKGVLPPTPIFWYLAFLSVPYLICAFTSRYFWKGTDALKARSAFWLSTWSEIGTVLHGVWRAIVGALFTVPILWLWDQPETFDTKKALYFIAIGAAALLECWYFSKWRSALGGNREAPKVGNPISLSTHFRHPKL</sequence>
<feature type="transmembrane region" description="Helical" evidence="1">
    <location>
        <begin position="89"/>
        <end position="112"/>
    </location>
</feature>
<dbReference type="PROSITE" id="PS51257">
    <property type="entry name" value="PROKAR_LIPOPROTEIN"/>
    <property type="match status" value="1"/>
</dbReference>
<organism evidence="2 3">
    <name type="scientific">Pseudomonas turukhanskensis</name>
    <dbReference type="NCBI Taxonomy" id="1806536"/>
    <lineage>
        <taxon>Bacteria</taxon>
        <taxon>Pseudomonadati</taxon>
        <taxon>Pseudomonadota</taxon>
        <taxon>Gammaproteobacteria</taxon>
        <taxon>Pseudomonadales</taxon>
        <taxon>Pseudomonadaceae</taxon>
        <taxon>Pseudomonas</taxon>
    </lineage>
</organism>
<name>A0A9W6K3G1_9PSED</name>